<dbReference type="PROSITE" id="PS51257">
    <property type="entry name" value="PROKAR_LIPOPROTEIN"/>
    <property type="match status" value="1"/>
</dbReference>
<dbReference type="EMBL" id="CP042476">
    <property type="protein sequence ID" value="QED38333.1"/>
    <property type="molecule type" value="Genomic_DNA"/>
</dbReference>
<dbReference type="Proteomes" id="UP000321954">
    <property type="component" value="Chromosome"/>
</dbReference>
<gene>
    <name evidence="1" type="ORF">FK178_11675</name>
</gene>
<dbReference type="OrthoDB" id="1442711at2"/>
<dbReference type="RefSeq" id="WP_146835255.1">
    <property type="nucleotide sequence ID" value="NZ_CP042476.1"/>
</dbReference>
<proteinExistence type="predicted"/>
<name>A0A5B8YNW7_9FLAO</name>
<reference evidence="1 2" key="1">
    <citation type="submission" date="2019-08" db="EMBL/GenBank/DDBJ databases">
        <title>Antarcticibacterium arcticum sp. nov., a bacterium isolated from marine sediment of the Canadian Beaufort Sea.</title>
        <authorList>
            <person name="Lee Y.M."/>
            <person name="Baek K."/>
            <person name="Lee D.-H."/>
            <person name="Shin S.C."/>
            <person name="Jin Y.K."/>
            <person name="Park Y."/>
        </authorList>
    </citation>
    <scope>NUCLEOTIDE SEQUENCE [LARGE SCALE GENOMIC DNA]</scope>
    <source>
        <strain evidence="1 2">PAMC 28998</strain>
    </source>
</reference>
<accession>A0A5B8YNW7</accession>
<protein>
    <recommendedName>
        <fullName evidence="3">Lipoprotein</fullName>
    </recommendedName>
</protein>
<dbReference type="KEGG" id="anp:FK178_11675"/>
<keyword evidence="2" id="KW-1185">Reference proteome</keyword>
<evidence type="ECO:0008006" key="3">
    <source>
        <dbReference type="Google" id="ProtNLM"/>
    </source>
</evidence>
<sequence length="128" mass="14353">MKRFIFIFIVAFLISGCENDGGNTPEPQKILTSQDSILSYKGSFIMAGNAAVLKGDKFIFKVKMDSVALILKDSMGNYETKNQSVIPVEIKGKVIDNPEPMGYSHLIEIKEIIKILAERRENNLNEQN</sequence>
<evidence type="ECO:0000313" key="2">
    <source>
        <dbReference type="Proteomes" id="UP000321954"/>
    </source>
</evidence>
<dbReference type="AlphaFoldDB" id="A0A5B8YNW7"/>
<organism evidence="1 2">
    <name type="scientific">Antarcticibacterium arcticum</name>
    <dbReference type="NCBI Taxonomy" id="2585771"/>
    <lineage>
        <taxon>Bacteria</taxon>
        <taxon>Pseudomonadati</taxon>
        <taxon>Bacteroidota</taxon>
        <taxon>Flavobacteriia</taxon>
        <taxon>Flavobacteriales</taxon>
        <taxon>Flavobacteriaceae</taxon>
        <taxon>Antarcticibacterium</taxon>
    </lineage>
</organism>
<evidence type="ECO:0000313" key="1">
    <source>
        <dbReference type="EMBL" id="QED38333.1"/>
    </source>
</evidence>